<reference evidence="7 8" key="1">
    <citation type="submission" date="2016-11" db="EMBL/GenBank/DDBJ databases">
        <authorList>
            <person name="Jaros S."/>
            <person name="Januszkiewicz K."/>
            <person name="Wedrychowicz H."/>
        </authorList>
    </citation>
    <scope>NUCLEOTIDE SEQUENCE [LARGE SCALE GENOMIC DNA]</scope>
    <source>
        <strain evidence="7 8">DSM 17459</strain>
    </source>
</reference>
<dbReference type="InterPro" id="IPR036138">
    <property type="entry name" value="PBP_dimer_sf"/>
</dbReference>
<dbReference type="InterPro" id="IPR012338">
    <property type="entry name" value="Beta-lactam/transpept-like"/>
</dbReference>
<feature type="domain" description="Penicillin-binding protein dimerisation" evidence="6">
    <location>
        <begin position="51"/>
        <end position="184"/>
    </location>
</feature>
<dbReference type="AlphaFoldDB" id="A0A1M4SL16"/>
<dbReference type="RefSeq" id="WP_072848741.1">
    <property type="nucleotide sequence ID" value="NZ_FQVI01000001.1"/>
</dbReference>
<gene>
    <name evidence="7" type="ORF">SAMN02745158_00152</name>
</gene>
<dbReference type="EMBL" id="FQVI01000001">
    <property type="protein sequence ID" value="SHE32943.1"/>
    <property type="molecule type" value="Genomic_DNA"/>
</dbReference>
<keyword evidence="8" id="KW-1185">Reference proteome</keyword>
<proteinExistence type="inferred from homology"/>
<dbReference type="OrthoDB" id="9804124at2"/>
<evidence type="ECO:0000259" key="6">
    <source>
        <dbReference type="Pfam" id="PF03717"/>
    </source>
</evidence>
<evidence type="ECO:0000256" key="4">
    <source>
        <dbReference type="SAM" id="MobiDB-lite"/>
    </source>
</evidence>
<comment type="similarity">
    <text evidence="2">Belongs to the transpeptidase family.</text>
</comment>
<feature type="compositionally biased region" description="Acidic residues" evidence="4">
    <location>
        <begin position="647"/>
        <end position="660"/>
    </location>
</feature>
<organism evidence="7 8">
    <name type="scientific">Lactonifactor longoviformis DSM 17459</name>
    <dbReference type="NCBI Taxonomy" id="1122155"/>
    <lineage>
        <taxon>Bacteria</taxon>
        <taxon>Bacillati</taxon>
        <taxon>Bacillota</taxon>
        <taxon>Clostridia</taxon>
        <taxon>Eubacteriales</taxon>
        <taxon>Clostridiaceae</taxon>
        <taxon>Lactonifactor</taxon>
    </lineage>
</organism>
<protein>
    <submittedName>
        <fullName evidence="7">Stage V sporulation protein D (Sporulation-specific penicillin-binding protein)</fullName>
    </submittedName>
</protein>
<keyword evidence="3" id="KW-0472">Membrane</keyword>
<name>A0A1M4SL16_9CLOT</name>
<dbReference type="PANTHER" id="PTHR30627">
    <property type="entry name" value="PEPTIDOGLYCAN D,D-TRANSPEPTIDASE"/>
    <property type="match status" value="1"/>
</dbReference>
<sequence length="705" mass="77629">MRKKLAGLFILVLLALVGLTLRITYINAKSGDKYKKQVLIQSQQQYDSRTIPFKRGDITDRNGTVLATSSKVYNVILDCKVVNSNKDYVEPTVKALTEQLGLDEDTIRGLLTNEQTKNSQYQILKKEISMDEKKAFEAYTAVPEDSKLSEEERLEKKNVQGVWFEEDYLRKYPMNALACDTLGFTFAGNVADWGIEGYYNSTLNGVDGRKYGYFNQDSDLEQTIIDPVNGNSVVSTLDVNIQQVIEKYISAFDTAMSKENFKKEDKKEDEEEDSSKAKKITKGAANIGVIVANPNTGEILGMASSDPYDLNNPRDLTGIYTEEEIKRMNDESQLDALNAMWQNYCVTEAYEPGSTVKPVIVASALEAGAITENDTFVCDGGQQVADRFIKCSIYPDAHGTQSLGEVIQNSCNDGLMAIGKKMGAETFLRYQKTFNFGSRTGIDLPGEGTGILHTKDTLNAVELATSSFGQGFTCTMVQELAALSSVINGGTYYQPHVVNRIVDDKGKTVKTIEPTVLKQTISPDISAEIRDYMGMSVKSGTSKTSKVQGYSMGGKTGTAQKIPRGSGKYLVSFIGFAPLDDPQVVIYVVVDEPNAERQDNSKYPQYIAQAVLSEILPYMDIFPDEDTSQATVLWEGFTGVKKQNDVGAEDQEEDDGDAQESDISGDGIEDENVPDPPENQESEDEVEPNNQESDGITNEEAGLSE</sequence>
<dbReference type="InterPro" id="IPR001460">
    <property type="entry name" value="PCN-bd_Tpept"/>
</dbReference>
<comment type="subcellular location">
    <subcellularLocation>
        <location evidence="1">Membrane</location>
    </subcellularLocation>
</comment>
<dbReference type="SUPFAM" id="SSF56519">
    <property type="entry name" value="Penicillin binding protein dimerisation domain"/>
    <property type="match status" value="1"/>
</dbReference>
<dbReference type="InterPro" id="IPR005311">
    <property type="entry name" value="PBP_dimer"/>
</dbReference>
<dbReference type="GO" id="GO:0071555">
    <property type="term" value="P:cell wall organization"/>
    <property type="evidence" value="ECO:0007669"/>
    <property type="project" value="TreeGrafter"/>
</dbReference>
<feature type="region of interest" description="Disordered" evidence="4">
    <location>
        <begin position="643"/>
        <end position="705"/>
    </location>
</feature>
<dbReference type="SUPFAM" id="SSF56601">
    <property type="entry name" value="beta-lactamase/transpeptidase-like"/>
    <property type="match status" value="1"/>
</dbReference>
<evidence type="ECO:0000259" key="5">
    <source>
        <dbReference type="Pfam" id="PF00905"/>
    </source>
</evidence>
<feature type="compositionally biased region" description="Acidic residues" evidence="4">
    <location>
        <begin position="667"/>
        <end position="687"/>
    </location>
</feature>
<dbReference type="Gene3D" id="3.90.1310.10">
    <property type="entry name" value="Penicillin-binding protein 2a (Domain 2)"/>
    <property type="match status" value="1"/>
</dbReference>
<dbReference type="STRING" id="1122155.SAMN02745158_00152"/>
<evidence type="ECO:0000313" key="8">
    <source>
        <dbReference type="Proteomes" id="UP000184245"/>
    </source>
</evidence>
<dbReference type="Pfam" id="PF03717">
    <property type="entry name" value="PBP_dimer"/>
    <property type="match status" value="1"/>
</dbReference>
<dbReference type="InterPro" id="IPR050515">
    <property type="entry name" value="Beta-lactam/transpept"/>
</dbReference>
<dbReference type="GO" id="GO:0008658">
    <property type="term" value="F:penicillin binding"/>
    <property type="evidence" value="ECO:0007669"/>
    <property type="project" value="InterPro"/>
</dbReference>
<evidence type="ECO:0000313" key="7">
    <source>
        <dbReference type="EMBL" id="SHE32943.1"/>
    </source>
</evidence>
<dbReference type="Proteomes" id="UP000184245">
    <property type="component" value="Unassembled WGS sequence"/>
</dbReference>
<dbReference type="PANTHER" id="PTHR30627:SF1">
    <property type="entry name" value="PEPTIDOGLYCAN D,D-TRANSPEPTIDASE FTSI"/>
    <property type="match status" value="1"/>
</dbReference>
<feature type="domain" description="Penicillin-binding protein transpeptidase" evidence="5">
    <location>
        <begin position="288"/>
        <end position="612"/>
    </location>
</feature>
<dbReference type="GO" id="GO:0005886">
    <property type="term" value="C:plasma membrane"/>
    <property type="evidence" value="ECO:0007669"/>
    <property type="project" value="TreeGrafter"/>
</dbReference>
<accession>A0A1M4SL16</accession>
<dbReference type="Pfam" id="PF00905">
    <property type="entry name" value="Transpeptidase"/>
    <property type="match status" value="1"/>
</dbReference>
<dbReference type="Gene3D" id="3.40.710.10">
    <property type="entry name" value="DD-peptidase/beta-lactamase superfamily"/>
    <property type="match status" value="1"/>
</dbReference>
<evidence type="ECO:0000256" key="1">
    <source>
        <dbReference type="ARBA" id="ARBA00004370"/>
    </source>
</evidence>
<evidence type="ECO:0000256" key="3">
    <source>
        <dbReference type="ARBA" id="ARBA00023136"/>
    </source>
</evidence>
<evidence type="ECO:0000256" key="2">
    <source>
        <dbReference type="ARBA" id="ARBA00007171"/>
    </source>
</evidence>